<protein>
    <recommendedName>
        <fullName evidence="4">Late embryogenesis abundant protein</fullName>
    </recommendedName>
</protein>
<sequence>MKKLLFIVLTVCVGLIFSGCQTTTSYYLGAKADAEGVVSLVTVPEGTQQWQDLNVTVDYDLNRNGDNLGIKGSLTFSNSPQMNFTAVRDLKLKLFLLDQDMRVVDYFDIARTLGHDLEGQTPFSQEVQLKAGVVAMTFGYEGFFVDSDSEGSSSETVWKLPKRSE</sequence>
<proteinExistence type="predicted"/>
<feature type="chain" id="PRO_5011558660" description="Late embryogenesis abundant protein" evidence="1">
    <location>
        <begin position="23"/>
        <end position="165"/>
    </location>
</feature>
<dbReference type="PROSITE" id="PS51257">
    <property type="entry name" value="PROKAR_LIPOPROTEIN"/>
    <property type="match status" value="1"/>
</dbReference>
<dbReference type="RefSeq" id="WP_092344181.1">
    <property type="nucleotide sequence ID" value="NZ_FNQN01000001.1"/>
</dbReference>
<dbReference type="STRING" id="37625.SAMN05660420_00325"/>
<dbReference type="EMBL" id="FNQN01000001">
    <property type="protein sequence ID" value="SDZ79116.1"/>
    <property type="molecule type" value="Genomic_DNA"/>
</dbReference>
<feature type="signal peptide" evidence="1">
    <location>
        <begin position="1"/>
        <end position="22"/>
    </location>
</feature>
<dbReference type="OrthoDB" id="5405790at2"/>
<evidence type="ECO:0000313" key="3">
    <source>
        <dbReference type="Proteomes" id="UP000199409"/>
    </source>
</evidence>
<gene>
    <name evidence="2" type="ORF">SAMN05660420_00325</name>
</gene>
<evidence type="ECO:0008006" key="4">
    <source>
        <dbReference type="Google" id="ProtNLM"/>
    </source>
</evidence>
<name>A0A1H3VWE5_9BACT</name>
<accession>A0A1H3VWE5</accession>
<dbReference type="Proteomes" id="UP000199409">
    <property type="component" value="Unassembled WGS sequence"/>
</dbReference>
<keyword evidence="1" id="KW-0732">Signal</keyword>
<evidence type="ECO:0000313" key="2">
    <source>
        <dbReference type="EMBL" id="SDZ79116.1"/>
    </source>
</evidence>
<keyword evidence="3" id="KW-1185">Reference proteome</keyword>
<organism evidence="2 3">
    <name type="scientific">Desulfuromusa kysingii</name>
    <dbReference type="NCBI Taxonomy" id="37625"/>
    <lineage>
        <taxon>Bacteria</taxon>
        <taxon>Pseudomonadati</taxon>
        <taxon>Thermodesulfobacteriota</taxon>
        <taxon>Desulfuromonadia</taxon>
        <taxon>Desulfuromonadales</taxon>
        <taxon>Geopsychrobacteraceae</taxon>
        <taxon>Desulfuromusa</taxon>
    </lineage>
</organism>
<reference evidence="2 3" key="1">
    <citation type="submission" date="2016-10" db="EMBL/GenBank/DDBJ databases">
        <authorList>
            <person name="de Groot N.N."/>
        </authorList>
    </citation>
    <scope>NUCLEOTIDE SEQUENCE [LARGE SCALE GENOMIC DNA]</scope>
    <source>
        <strain evidence="2 3">DSM 7343</strain>
    </source>
</reference>
<evidence type="ECO:0000256" key="1">
    <source>
        <dbReference type="SAM" id="SignalP"/>
    </source>
</evidence>
<dbReference type="AlphaFoldDB" id="A0A1H3VWE5"/>